<dbReference type="EMBL" id="MGER01000060">
    <property type="protein sequence ID" value="OGL87746.1"/>
    <property type="molecule type" value="Genomic_DNA"/>
</dbReference>
<feature type="region of interest" description="Disordered" evidence="1">
    <location>
        <begin position="1"/>
        <end position="22"/>
    </location>
</feature>
<dbReference type="Proteomes" id="UP000178264">
    <property type="component" value="Unassembled WGS sequence"/>
</dbReference>
<evidence type="ECO:0000313" key="3">
    <source>
        <dbReference type="Proteomes" id="UP000178264"/>
    </source>
</evidence>
<comment type="caution">
    <text evidence="2">The sequence shown here is derived from an EMBL/GenBank/DDBJ whole genome shotgun (WGS) entry which is preliminary data.</text>
</comment>
<protein>
    <submittedName>
        <fullName evidence="2">Uncharacterized protein</fullName>
    </submittedName>
</protein>
<dbReference type="AlphaFoldDB" id="A0A1F7VB58"/>
<organism evidence="2 3">
    <name type="scientific">Candidatus Uhrbacteria bacterium RIFCSPLOWO2_02_FULL_49_11</name>
    <dbReference type="NCBI Taxonomy" id="1802409"/>
    <lineage>
        <taxon>Bacteria</taxon>
        <taxon>Candidatus Uhriibacteriota</taxon>
    </lineage>
</organism>
<accession>A0A1F7VB58</accession>
<reference evidence="2 3" key="1">
    <citation type="journal article" date="2016" name="Nat. Commun.">
        <title>Thousands of microbial genomes shed light on interconnected biogeochemical processes in an aquifer system.</title>
        <authorList>
            <person name="Anantharaman K."/>
            <person name="Brown C.T."/>
            <person name="Hug L.A."/>
            <person name="Sharon I."/>
            <person name="Castelle C.J."/>
            <person name="Probst A.J."/>
            <person name="Thomas B.C."/>
            <person name="Singh A."/>
            <person name="Wilkins M.J."/>
            <person name="Karaoz U."/>
            <person name="Brodie E.L."/>
            <person name="Williams K.H."/>
            <person name="Hubbard S.S."/>
            <person name="Banfield J.F."/>
        </authorList>
    </citation>
    <scope>NUCLEOTIDE SEQUENCE [LARGE SCALE GENOMIC DNA]</scope>
</reference>
<gene>
    <name evidence="2" type="ORF">A3I42_00980</name>
</gene>
<evidence type="ECO:0000313" key="2">
    <source>
        <dbReference type="EMBL" id="OGL87746.1"/>
    </source>
</evidence>
<sequence length="72" mass="7883">MNPHCQKGGSFGAFGPHGQEDSHTDYIGQKAAEKVYFGHIGIEPSLRIMLVQLMNGRLFLFSSVHPEGGVVR</sequence>
<evidence type="ECO:0000256" key="1">
    <source>
        <dbReference type="SAM" id="MobiDB-lite"/>
    </source>
</evidence>
<name>A0A1F7VB58_9BACT</name>
<proteinExistence type="predicted"/>